<reference evidence="2" key="2">
    <citation type="submission" date="2020-11" db="EMBL/GenBank/DDBJ databases">
        <authorList>
            <consortium name="NCBI Pathogen Detection Project"/>
        </authorList>
    </citation>
    <scope>NUCLEOTIDE SEQUENCE</scope>
    <source>
        <strain evidence="2">R404</strain>
    </source>
</reference>
<comment type="caution">
    <text evidence="2">The sequence shown here is derived from an EMBL/GenBank/DDBJ whole genome shotgun (WGS) entry which is preliminary data.</text>
</comment>
<evidence type="ECO:0000313" key="3">
    <source>
        <dbReference type="Proteomes" id="UP000856143"/>
    </source>
</evidence>
<dbReference type="AlphaFoldDB" id="A0AAN5LBW5"/>
<protein>
    <recommendedName>
        <fullName evidence="4">Tip attachment protein J domain-containing protein</fullName>
    </recommendedName>
</protein>
<evidence type="ECO:0000256" key="1">
    <source>
        <dbReference type="SAM" id="MobiDB-lite"/>
    </source>
</evidence>
<organism evidence="2 3">
    <name type="scientific">Klebsiella oxytoca</name>
    <dbReference type="NCBI Taxonomy" id="571"/>
    <lineage>
        <taxon>Bacteria</taxon>
        <taxon>Pseudomonadati</taxon>
        <taxon>Pseudomonadota</taxon>
        <taxon>Gammaproteobacteria</taxon>
        <taxon>Enterobacterales</taxon>
        <taxon>Enterobacteriaceae</taxon>
        <taxon>Klebsiella/Raoultella group</taxon>
        <taxon>Klebsiella</taxon>
    </lineage>
</organism>
<gene>
    <name evidence="2" type="ORF">I8Y21_004404</name>
</gene>
<name>A0AAN5LBW5_KLEOX</name>
<accession>A0AAN5LBW5</accession>
<evidence type="ECO:0008006" key="4">
    <source>
        <dbReference type="Google" id="ProtNLM"/>
    </source>
</evidence>
<sequence length="804" mass="87345">MGKKKKTTVGYRYSWDIQSGLGRGPVDEIVAITADDKYVFTGTEGEVSGNKTVYINQPGLFGGDDVGGEGGIQGVLEFYMGESDQVPSDRLKGLLKGVVPGFRGVVTTFFSGMISAFSASPKPWKYRVRRVLKGWDNNAVWYPEKALIVLRNDNANVNCGGSANNSDTILPPFYGPIMNPPVGKPDSRNDNLHIIHAMNPAHILMECATNRDWGRGLSFDDIDTDAYKRMADTLYNEKFGLCFRYNRQDSLDTFIQQILDHIGGVQYGDLTTGKLTAKLIRDDYAPEKLPLFTYDNGILRVQDDDSSSADKMVNEVVVTWHDPVTNKDDTVRAKNLASIQSVGLISQSVDYKALPTHELAARVAQRELEAGVSGLTRLVIFMDRRGGVLAPADCFRIAVPDRGIENMILRVGGLREQDDGSLKVTALQDVFGLPSQSYSSGQQGSQWIPPDNSPHPVTLRRVMEVPYYLLNTLLSDQDIQQLPTDTGFVGVLASPPGSQAVNYELLTRAGSQNYSSAGLGDWTPLTVLQSPLAPLDTLLKVSVTEPWPVAGDSLLIDDEISVVQSVSSNDGSLTLGRGCADTLPTTHATGATVWFLSKEMSVDPQEYMSGEVVSVKILTRTASGALAASDAPESHLTLSHRQARPYPPGNLRVEGQTVQSVTGTGRITFTWAHRDRVLQGSSLLPTQSGNVGPEAGTQYRLRLCKGSSVIREEMTDGTSWCYPPRSMTADQATHLPRWEAVDRFTLFSLRDGVESWQGYSLPVSVASGSVFDDAIPPKPPVDPDQPGGGDKPDTPDQPGGGDKP</sequence>
<feature type="non-terminal residue" evidence="2">
    <location>
        <position position="804"/>
    </location>
</feature>
<evidence type="ECO:0000313" key="2">
    <source>
        <dbReference type="EMBL" id="HAT1683649.1"/>
    </source>
</evidence>
<reference evidence="2" key="1">
    <citation type="journal article" date="2018" name="Genome Biol.">
        <title>SKESA: strategic k-mer extension for scrupulous assemblies.</title>
        <authorList>
            <person name="Souvorov A."/>
            <person name="Agarwala R."/>
            <person name="Lipman D.J."/>
        </authorList>
    </citation>
    <scope>NUCLEOTIDE SEQUENCE</scope>
    <source>
        <strain evidence="2">R404</strain>
    </source>
</reference>
<dbReference type="Proteomes" id="UP000856143">
    <property type="component" value="Unassembled WGS sequence"/>
</dbReference>
<dbReference type="EMBL" id="DACSEO010000070">
    <property type="protein sequence ID" value="HAT1683649.1"/>
    <property type="molecule type" value="Genomic_DNA"/>
</dbReference>
<proteinExistence type="predicted"/>
<feature type="region of interest" description="Disordered" evidence="1">
    <location>
        <begin position="769"/>
        <end position="804"/>
    </location>
</feature>